<keyword evidence="3" id="KW-1185">Reference proteome</keyword>
<dbReference type="AlphaFoldDB" id="A0A7R8H2Z6"/>
<feature type="compositionally biased region" description="Basic and acidic residues" evidence="1">
    <location>
        <begin position="107"/>
        <end position="121"/>
    </location>
</feature>
<sequence length="342" mass="39685">MNEKVKEEEEDLEKLAVEELLRESAKGKTLSETCGPSEAYISASKRSKRVKKNTYALEESTASSSHKRKSWKRRKKKNEDSSDSSSSLSSSSENKIPQVLRNSTRKQRLDQESDSFNESKNHHPRPKRKRKCKRLVEMKCIRPGKRPRSTSSPMDLDEDESSSSYDEEDDEEEDEEDFVVQDHDDRGQEADDEQSDWPGINEDLDEEPIRIKRIPSKIDNKRNIRAGTRRNDSSRIELEWSVRDFRDRNKIVQFANLYSLNLKFEDPFTLRLTKTCNTVQLNNKDGLFLIPGAPSSSLDFKRRRKTPPIFEPTLDDVRSPQRDSQSPASKRRTNYYDGSRSS</sequence>
<dbReference type="EMBL" id="HG994592">
    <property type="protein sequence ID" value="CAF2821931.1"/>
    <property type="molecule type" value="Genomic_DNA"/>
</dbReference>
<feature type="compositionally biased region" description="Basic residues" evidence="1">
    <location>
        <begin position="122"/>
        <end position="133"/>
    </location>
</feature>
<feature type="region of interest" description="Disordered" evidence="1">
    <location>
        <begin position="23"/>
        <end position="212"/>
    </location>
</feature>
<proteinExistence type="predicted"/>
<feature type="compositionally biased region" description="Acidic residues" evidence="1">
    <location>
        <begin position="155"/>
        <end position="179"/>
    </location>
</feature>
<dbReference type="Proteomes" id="UP000675881">
    <property type="component" value="Chromosome 13"/>
</dbReference>
<feature type="compositionally biased region" description="Basic and acidic residues" evidence="1">
    <location>
        <begin position="180"/>
        <end position="189"/>
    </location>
</feature>
<accession>A0A7R8H2Z6</accession>
<evidence type="ECO:0000313" key="3">
    <source>
        <dbReference type="Proteomes" id="UP000675881"/>
    </source>
</evidence>
<feature type="compositionally biased region" description="Basic residues" evidence="1">
    <location>
        <begin position="65"/>
        <end position="76"/>
    </location>
</feature>
<organism evidence="2 3">
    <name type="scientific">Lepeophtheirus salmonis</name>
    <name type="common">Salmon louse</name>
    <name type="synonym">Caligus salmonis</name>
    <dbReference type="NCBI Taxonomy" id="72036"/>
    <lineage>
        <taxon>Eukaryota</taxon>
        <taxon>Metazoa</taxon>
        <taxon>Ecdysozoa</taxon>
        <taxon>Arthropoda</taxon>
        <taxon>Crustacea</taxon>
        <taxon>Multicrustacea</taxon>
        <taxon>Hexanauplia</taxon>
        <taxon>Copepoda</taxon>
        <taxon>Siphonostomatoida</taxon>
        <taxon>Caligidae</taxon>
        <taxon>Lepeophtheirus</taxon>
    </lineage>
</organism>
<feature type="region of interest" description="Disordered" evidence="1">
    <location>
        <begin position="299"/>
        <end position="342"/>
    </location>
</feature>
<gene>
    <name evidence="2" type="ORF">LSAA_4078</name>
</gene>
<evidence type="ECO:0000256" key="1">
    <source>
        <dbReference type="SAM" id="MobiDB-lite"/>
    </source>
</evidence>
<reference evidence="2" key="1">
    <citation type="submission" date="2021-02" db="EMBL/GenBank/DDBJ databases">
        <authorList>
            <person name="Bekaert M."/>
        </authorList>
    </citation>
    <scope>NUCLEOTIDE SEQUENCE</scope>
    <source>
        <strain evidence="2">IoA-00</strain>
    </source>
</reference>
<evidence type="ECO:0000313" key="2">
    <source>
        <dbReference type="EMBL" id="CAF2821931.1"/>
    </source>
</evidence>
<name>A0A7R8H2Z6_LEPSM</name>
<feature type="compositionally biased region" description="Low complexity" evidence="1">
    <location>
        <begin position="83"/>
        <end position="92"/>
    </location>
</feature>
<protein>
    <submittedName>
        <fullName evidence="2">(salmon louse) hypothetical protein</fullName>
    </submittedName>
</protein>